<dbReference type="GO" id="GO:0005700">
    <property type="term" value="C:polytene chromosome"/>
    <property type="evidence" value="ECO:0007669"/>
    <property type="project" value="TreeGrafter"/>
</dbReference>
<accession>A0A0H5DST4</accession>
<dbReference type="SUPFAM" id="SSF82199">
    <property type="entry name" value="SET domain"/>
    <property type="match status" value="1"/>
</dbReference>
<name>A0A0H5DST4_9BACT</name>
<keyword evidence="3" id="KW-1185">Reference proteome</keyword>
<dbReference type="GO" id="GO:0042799">
    <property type="term" value="F:histone H4K20 methyltransferase activity"/>
    <property type="evidence" value="ECO:0007669"/>
    <property type="project" value="TreeGrafter"/>
</dbReference>
<dbReference type="Proteomes" id="UP000220251">
    <property type="component" value="Unassembled WGS sequence"/>
</dbReference>
<dbReference type="Pfam" id="PF00856">
    <property type="entry name" value="SET"/>
    <property type="match status" value="1"/>
</dbReference>
<dbReference type="InterPro" id="IPR046341">
    <property type="entry name" value="SET_dom_sf"/>
</dbReference>
<dbReference type="SMART" id="SM00317">
    <property type="entry name" value="SET"/>
    <property type="match status" value="1"/>
</dbReference>
<protein>
    <submittedName>
        <fullName evidence="2">SET domain-containing protein</fullName>
    </submittedName>
</protein>
<feature type="domain" description="SET" evidence="1">
    <location>
        <begin position="181"/>
        <end position="295"/>
    </location>
</feature>
<dbReference type="PANTHER" id="PTHR46167">
    <property type="entry name" value="N-LYSINE METHYLTRANSFERASE KMT5A"/>
    <property type="match status" value="1"/>
</dbReference>
<organism evidence="2 3">
    <name type="scientific">Estrella lausannensis</name>
    <dbReference type="NCBI Taxonomy" id="483423"/>
    <lineage>
        <taxon>Bacteria</taxon>
        <taxon>Pseudomonadati</taxon>
        <taxon>Chlamydiota</taxon>
        <taxon>Chlamydiia</taxon>
        <taxon>Parachlamydiales</taxon>
        <taxon>Candidatus Criblamydiaceae</taxon>
        <taxon>Estrella</taxon>
    </lineage>
</organism>
<evidence type="ECO:0000259" key="1">
    <source>
        <dbReference type="PROSITE" id="PS50280"/>
    </source>
</evidence>
<dbReference type="PANTHER" id="PTHR46167:SF1">
    <property type="entry name" value="N-LYSINE METHYLTRANSFERASE KMT5A"/>
    <property type="match status" value="1"/>
</dbReference>
<gene>
    <name evidence="2" type="ORF">ELAC_1541</name>
</gene>
<dbReference type="Gene3D" id="2.170.270.10">
    <property type="entry name" value="SET domain"/>
    <property type="match status" value="1"/>
</dbReference>
<dbReference type="InterPro" id="IPR051760">
    <property type="entry name" value="KMT5A"/>
</dbReference>
<dbReference type="PROSITE" id="PS50280">
    <property type="entry name" value="SET"/>
    <property type="match status" value="1"/>
</dbReference>
<dbReference type="InterPro" id="IPR001214">
    <property type="entry name" value="SET_dom"/>
</dbReference>
<proteinExistence type="predicted"/>
<dbReference type="GO" id="GO:0006357">
    <property type="term" value="P:regulation of transcription by RNA polymerase II"/>
    <property type="evidence" value="ECO:0007669"/>
    <property type="project" value="TreeGrafter"/>
</dbReference>
<sequence>MRRFRYTEGVAKKISRSDLAGKNRLIATQGAFTLARKSLFTSCWKGHLPPLHQAVVEGDLPFILQNKANPKHYLSKDNFGFSAGELALLLGKLEMAKEFGYRPPTHILFQDKGKAIDALLTEHFEERFDIRLIPSLTCPSYSLLKESIRQCPFSYRYTALGSEMKRKGSLYREELFHMKQSPCSVRFVDEMKGFGLFAEKRLTHGEWIGEYCGLLTKLEREELDTDYIVHYPTRFFSMNLFGVDAKKKCNLMRFANHKDRPNAAAEYLLDRGLLHLAFFAIGEIAPGEEITIDYGRDYWMNRSKR</sequence>
<reference evidence="3" key="1">
    <citation type="submission" date="2015-06" db="EMBL/GenBank/DDBJ databases">
        <authorList>
            <person name="Bertelli C."/>
        </authorList>
    </citation>
    <scope>NUCLEOTIDE SEQUENCE [LARGE SCALE GENOMIC DNA]</scope>
    <source>
        <strain evidence="3">CRIB-30</strain>
    </source>
</reference>
<dbReference type="EMBL" id="CWGJ01000025">
    <property type="protein sequence ID" value="CRX38869.1"/>
    <property type="molecule type" value="Genomic_DNA"/>
</dbReference>
<dbReference type="AlphaFoldDB" id="A0A0H5DST4"/>
<evidence type="ECO:0000313" key="2">
    <source>
        <dbReference type="EMBL" id="CRX38869.1"/>
    </source>
</evidence>
<evidence type="ECO:0000313" key="3">
    <source>
        <dbReference type="Proteomes" id="UP000220251"/>
    </source>
</evidence>